<dbReference type="InterPro" id="IPR018485">
    <property type="entry name" value="FGGY_C"/>
</dbReference>
<feature type="domain" description="Carbohydrate kinase FGGY C-terminal" evidence="6">
    <location>
        <begin position="291"/>
        <end position="456"/>
    </location>
</feature>
<name>A0A8J8B1X7_9FIRM</name>
<evidence type="ECO:0000256" key="4">
    <source>
        <dbReference type="ARBA" id="ARBA00022777"/>
    </source>
</evidence>
<sequence length="520" mass="58026">MAQYLMAIDAGTGSVRAVLFDTEGNQLYVAQREWEHKEDPRYPGSMDFDWVHNWNLASKCLKEAIRESGIHPEEIAGIATTSMREGIVLYDEAGREIWACANVDARSNEEVIQLKKISEQLEKEIYLPSGQTFALGALPRLLWVKNHLPDIYEKTTTITMFNDWLIAKLTGLLTSEPSNSCTAGIFDLKTRAWLPEIAQKCELKTDIFPPVYESGTRVGEVSAKCAEETGLAAGTPVVTGGGDAQLGCVGVGLVEPNQGAIFGGSFWQFEFNTNEVKTDADCRVRVNCHAVPGLWQYEALAFYPGLIMRWYRDAFCQMEVKEAVETHQDPYDLMNREAAKIPPGSYGMQCIFSDVMNFIHWKHASPAFINFSLNAEKFNRYTFYRALMENAALVTKGNVDLVYEVTGNRPDQVIFASGASKSPIWCQILSDVLGIPVKVPKVKEATALGAAIVAGAGVGIYESASIAAKTLVQWEAEYRPDFENHKIYHQLYESWKQIYKESFKMSDQKLTTPMWAAPGL</sequence>
<accession>A0A8J8B1X7</accession>
<keyword evidence="3 7" id="KW-0808">Transferase</keyword>
<dbReference type="InterPro" id="IPR043129">
    <property type="entry name" value="ATPase_NBD"/>
</dbReference>
<evidence type="ECO:0000259" key="5">
    <source>
        <dbReference type="Pfam" id="PF00370"/>
    </source>
</evidence>
<dbReference type="Gene3D" id="3.30.420.40">
    <property type="match status" value="2"/>
</dbReference>
<reference evidence="7" key="1">
    <citation type="submission" date="2021-04" db="EMBL/GenBank/DDBJ databases">
        <title>Sinoanaerobacter chloroacetimidivorans sp. nov., an obligate anaerobic bacterium isolated from anaerobic sludge.</title>
        <authorList>
            <person name="Bao Y."/>
        </authorList>
    </citation>
    <scope>NUCLEOTIDE SEQUENCE</scope>
    <source>
        <strain evidence="7">BAD-6</strain>
    </source>
</reference>
<dbReference type="Pfam" id="PF00370">
    <property type="entry name" value="FGGY_N"/>
    <property type="match status" value="1"/>
</dbReference>
<dbReference type="Pfam" id="PF02782">
    <property type="entry name" value="FGGY_C"/>
    <property type="match status" value="1"/>
</dbReference>
<keyword evidence="4 7" id="KW-0418">Kinase</keyword>
<dbReference type="InterPro" id="IPR050406">
    <property type="entry name" value="FGGY_Carb_Kinase"/>
</dbReference>
<dbReference type="Proteomes" id="UP000675664">
    <property type="component" value="Unassembled WGS sequence"/>
</dbReference>
<proteinExistence type="inferred from homology"/>
<dbReference type="InterPro" id="IPR018484">
    <property type="entry name" value="FGGY_N"/>
</dbReference>
<dbReference type="PANTHER" id="PTHR43095">
    <property type="entry name" value="SUGAR KINASE"/>
    <property type="match status" value="1"/>
</dbReference>
<dbReference type="GO" id="GO:0071518">
    <property type="term" value="F:autoinducer-2 kinase activity"/>
    <property type="evidence" value="ECO:0007669"/>
    <property type="project" value="InterPro"/>
</dbReference>
<dbReference type="InterPro" id="IPR000577">
    <property type="entry name" value="Carb_kinase_FGGY"/>
</dbReference>
<dbReference type="EMBL" id="JAGSND010000008">
    <property type="protein sequence ID" value="MBR0598704.1"/>
    <property type="molecule type" value="Genomic_DNA"/>
</dbReference>
<organism evidence="7 8">
    <name type="scientific">Sinanaerobacter chloroacetimidivorans</name>
    <dbReference type="NCBI Taxonomy" id="2818044"/>
    <lineage>
        <taxon>Bacteria</taxon>
        <taxon>Bacillati</taxon>
        <taxon>Bacillota</taxon>
        <taxon>Clostridia</taxon>
        <taxon>Peptostreptococcales</taxon>
        <taxon>Anaerovoracaceae</taxon>
        <taxon>Sinanaerobacter</taxon>
    </lineage>
</organism>
<comment type="caution">
    <text evidence="7">The sequence shown here is derived from an EMBL/GenBank/DDBJ whole genome shotgun (WGS) entry which is preliminary data.</text>
</comment>
<evidence type="ECO:0000256" key="1">
    <source>
        <dbReference type="ARBA" id="ARBA00009156"/>
    </source>
</evidence>
<evidence type="ECO:0000313" key="8">
    <source>
        <dbReference type="Proteomes" id="UP000675664"/>
    </source>
</evidence>
<protein>
    <submittedName>
        <fullName evidence="7">Autoinducer-2 kinase</fullName>
        <ecNumber evidence="7">2.7.1.189</ecNumber>
    </submittedName>
</protein>
<keyword evidence="8" id="KW-1185">Reference proteome</keyword>
<dbReference type="PANTHER" id="PTHR43095:SF5">
    <property type="entry name" value="XYLULOSE KINASE"/>
    <property type="match status" value="1"/>
</dbReference>
<evidence type="ECO:0000259" key="6">
    <source>
        <dbReference type="Pfam" id="PF02782"/>
    </source>
</evidence>
<reference evidence="7" key="2">
    <citation type="submission" date="2021-04" db="EMBL/GenBank/DDBJ databases">
        <authorList>
            <person name="Liu J."/>
        </authorList>
    </citation>
    <scope>NUCLEOTIDE SEQUENCE</scope>
    <source>
        <strain evidence="7">BAD-6</strain>
    </source>
</reference>
<keyword evidence="2" id="KW-0963">Cytoplasm</keyword>
<evidence type="ECO:0000256" key="3">
    <source>
        <dbReference type="ARBA" id="ARBA00022679"/>
    </source>
</evidence>
<dbReference type="CDD" id="cd07775">
    <property type="entry name" value="ASKHA_NBD_FGGY_AI-2K"/>
    <property type="match status" value="1"/>
</dbReference>
<dbReference type="GO" id="GO:0009372">
    <property type="term" value="P:quorum sensing"/>
    <property type="evidence" value="ECO:0007669"/>
    <property type="project" value="InterPro"/>
</dbReference>
<evidence type="ECO:0000256" key="2">
    <source>
        <dbReference type="ARBA" id="ARBA00022490"/>
    </source>
</evidence>
<dbReference type="RefSeq" id="WP_227018837.1">
    <property type="nucleotide sequence ID" value="NZ_JAGSND010000008.1"/>
</dbReference>
<gene>
    <name evidence="7" type="primary">lsrK</name>
    <name evidence="7" type="ORF">KCX82_12510</name>
</gene>
<comment type="similarity">
    <text evidence="1">Belongs to the FGGY kinase family.</text>
</comment>
<feature type="domain" description="Carbohydrate kinase FGGY N-terminal" evidence="5">
    <location>
        <begin position="4"/>
        <end position="250"/>
    </location>
</feature>
<dbReference type="SUPFAM" id="SSF53067">
    <property type="entry name" value="Actin-like ATPase domain"/>
    <property type="match status" value="2"/>
</dbReference>
<dbReference type="EC" id="2.7.1.189" evidence="7"/>
<dbReference type="NCBIfam" id="NF008187">
    <property type="entry name" value="PRK10939.1"/>
    <property type="match status" value="1"/>
</dbReference>
<dbReference type="InterPro" id="IPR033676">
    <property type="entry name" value="AI-2_kinase"/>
</dbReference>
<dbReference type="GO" id="GO:0005975">
    <property type="term" value="P:carbohydrate metabolic process"/>
    <property type="evidence" value="ECO:0007669"/>
    <property type="project" value="InterPro"/>
</dbReference>
<evidence type="ECO:0000313" key="7">
    <source>
        <dbReference type="EMBL" id="MBR0598704.1"/>
    </source>
</evidence>
<dbReference type="AlphaFoldDB" id="A0A8J8B1X7"/>
<dbReference type="PIRSF" id="PIRSF000538">
    <property type="entry name" value="GlpK"/>
    <property type="match status" value="1"/>
</dbReference>